<dbReference type="PANTHER" id="PTHR42943:SF2">
    <property type="entry name" value="GLUTATHIONE S-TRANSFERASE KAPPA 1"/>
    <property type="match status" value="1"/>
</dbReference>
<comment type="similarity">
    <text evidence="1">Belongs to the GST superfamily. NadH family.</text>
</comment>
<dbReference type="Proteomes" id="UP001166585">
    <property type="component" value="Unassembled WGS sequence"/>
</dbReference>
<keyword evidence="4" id="KW-1185">Reference proteome</keyword>
<accession>A0ABS5R5B8</accession>
<proteinExistence type="inferred from homology"/>
<organism evidence="3 4">
    <name type="scientific">Ancylobacter radicis</name>
    <dbReference type="NCBI Taxonomy" id="2836179"/>
    <lineage>
        <taxon>Bacteria</taxon>
        <taxon>Pseudomonadati</taxon>
        <taxon>Pseudomonadota</taxon>
        <taxon>Alphaproteobacteria</taxon>
        <taxon>Hyphomicrobiales</taxon>
        <taxon>Xanthobacteraceae</taxon>
        <taxon>Ancylobacter</taxon>
    </lineage>
</organism>
<sequence length="204" mass="22465">MSRSVDYYFSVQSPWAFIGFPTFLAAAGRHGARINYKPVLLGELFAETGGMPLAKRHPVRQRYRLVELKRWREARGLDFHLAPAHWPFDPGLVDRMIIAAQLDGDDPAPLVARLGAGVWQRQENLADPTVLAAILAELGLPASLLEAADSDRARCIYQGNHDAALEADVFGSPSYVLDGEVFWGQDRLDFLESALASGRPPVTP</sequence>
<comment type="caution">
    <text evidence="3">The sequence shown here is derived from an EMBL/GenBank/DDBJ whole genome shotgun (WGS) entry which is preliminary data.</text>
</comment>
<dbReference type="GO" id="GO:0016853">
    <property type="term" value="F:isomerase activity"/>
    <property type="evidence" value="ECO:0007669"/>
    <property type="project" value="UniProtKB-KW"/>
</dbReference>
<dbReference type="Gene3D" id="3.40.30.10">
    <property type="entry name" value="Glutaredoxin"/>
    <property type="match status" value="1"/>
</dbReference>
<reference evidence="3" key="1">
    <citation type="submission" date="2021-05" db="EMBL/GenBank/DDBJ databases">
        <authorList>
            <person name="Sun Q."/>
            <person name="Inoue M."/>
        </authorList>
    </citation>
    <scope>NUCLEOTIDE SEQUENCE</scope>
    <source>
        <strain evidence="3">VKM B-3255</strain>
    </source>
</reference>
<evidence type="ECO:0000259" key="2">
    <source>
        <dbReference type="Pfam" id="PF01323"/>
    </source>
</evidence>
<evidence type="ECO:0000313" key="3">
    <source>
        <dbReference type="EMBL" id="MBS9476692.1"/>
    </source>
</evidence>
<dbReference type="InterPro" id="IPR051924">
    <property type="entry name" value="GST_Kappa/NadH"/>
</dbReference>
<gene>
    <name evidence="3" type="ORF">KIP89_06200</name>
</gene>
<dbReference type="EMBL" id="JAHCQH010000015">
    <property type="protein sequence ID" value="MBS9476692.1"/>
    <property type="molecule type" value="Genomic_DNA"/>
</dbReference>
<dbReference type="Pfam" id="PF01323">
    <property type="entry name" value="DSBA"/>
    <property type="match status" value="1"/>
</dbReference>
<dbReference type="InterPro" id="IPR036249">
    <property type="entry name" value="Thioredoxin-like_sf"/>
</dbReference>
<comment type="catalytic activity">
    <reaction evidence="1">
        <text>2-hydroxychromene-2-carboxylate = (3E)-4-(2-hydroxyphenyl)-2-oxobut-3-enoate</text>
        <dbReference type="Rhea" id="RHEA:27401"/>
        <dbReference type="ChEBI" id="CHEBI:59350"/>
        <dbReference type="ChEBI" id="CHEBI:59353"/>
        <dbReference type="EC" id="5.99.1.4"/>
    </reaction>
</comment>
<feature type="domain" description="DSBA-like thioredoxin" evidence="2">
    <location>
        <begin position="5"/>
        <end position="196"/>
    </location>
</feature>
<dbReference type="PANTHER" id="PTHR42943">
    <property type="entry name" value="GLUTATHIONE S-TRANSFERASE KAPPA"/>
    <property type="match status" value="1"/>
</dbReference>
<dbReference type="InterPro" id="IPR014440">
    <property type="entry name" value="HCCAis_GSTk"/>
</dbReference>
<dbReference type="InterPro" id="IPR001853">
    <property type="entry name" value="DSBA-like_thioredoxin_dom"/>
</dbReference>
<protein>
    <recommendedName>
        <fullName evidence="1">2-hydroxychromene-2-carboxylate isomerase</fullName>
        <ecNumber evidence="1">5.99.1.4</ecNumber>
    </recommendedName>
</protein>
<dbReference type="SUPFAM" id="SSF52833">
    <property type="entry name" value="Thioredoxin-like"/>
    <property type="match status" value="1"/>
</dbReference>
<keyword evidence="1 3" id="KW-0413">Isomerase</keyword>
<name>A0ABS5R5B8_9HYPH</name>
<dbReference type="EC" id="5.99.1.4" evidence="1"/>
<dbReference type="CDD" id="cd03022">
    <property type="entry name" value="DsbA_HCCA_Iso"/>
    <property type="match status" value="1"/>
</dbReference>
<evidence type="ECO:0000256" key="1">
    <source>
        <dbReference type="PIRNR" id="PIRNR006386"/>
    </source>
</evidence>
<dbReference type="PIRSF" id="PIRSF006386">
    <property type="entry name" value="HCCAis_GSTk"/>
    <property type="match status" value="1"/>
</dbReference>
<evidence type="ECO:0000313" key="4">
    <source>
        <dbReference type="Proteomes" id="UP001166585"/>
    </source>
</evidence>
<dbReference type="InterPro" id="IPR044087">
    <property type="entry name" value="NahD-like"/>
</dbReference>
<dbReference type="RefSeq" id="WP_213754550.1">
    <property type="nucleotide sequence ID" value="NZ_JAHCQH010000015.1"/>
</dbReference>